<dbReference type="Pfam" id="PF14903">
    <property type="entry name" value="WG_beta_rep"/>
    <property type="match status" value="2"/>
</dbReference>
<dbReference type="Gene3D" id="3.90.640.20">
    <property type="entry name" value="Heat-shock cognate protein, ATPase"/>
    <property type="match status" value="1"/>
</dbReference>
<evidence type="ECO:0000313" key="3">
    <source>
        <dbReference type="EMBL" id="SHO44747.1"/>
    </source>
</evidence>
<evidence type="ECO:0000313" key="4">
    <source>
        <dbReference type="Proteomes" id="UP000184612"/>
    </source>
</evidence>
<dbReference type="Proteomes" id="UP000184612">
    <property type="component" value="Unassembled WGS sequence"/>
</dbReference>
<accession>A0A1M7XZS4</accession>
<dbReference type="AlphaFoldDB" id="A0A1M7XZS4"/>
<keyword evidence="4" id="KW-1185">Reference proteome</keyword>
<dbReference type="InterPro" id="IPR032774">
    <property type="entry name" value="WG_beta_rep"/>
</dbReference>
<dbReference type="PANTHER" id="PTHR37841">
    <property type="entry name" value="GLR2918 PROTEIN"/>
    <property type="match status" value="1"/>
</dbReference>
<protein>
    <submittedName>
        <fullName evidence="3">WG containing repeat-containing protein</fullName>
    </submittedName>
</protein>
<evidence type="ECO:0000256" key="1">
    <source>
        <dbReference type="SAM" id="SignalP"/>
    </source>
</evidence>
<feature type="signal peptide" evidence="1">
    <location>
        <begin position="1"/>
        <end position="21"/>
    </location>
</feature>
<proteinExistence type="predicted"/>
<name>A0A1M7XZS4_9FIRM</name>
<keyword evidence="1" id="KW-0732">Signal</keyword>
<dbReference type="PANTHER" id="PTHR37841:SF1">
    <property type="entry name" value="DUF3298 DOMAIN-CONTAINING PROTEIN"/>
    <property type="match status" value="1"/>
</dbReference>
<organism evidence="3 4">
    <name type="scientific">Anaerocolumna xylanovorans DSM 12503</name>
    <dbReference type="NCBI Taxonomy" id="1121345"/>
    <lineage>
        <taxon>Bacteria</taxon>
        <taxon>Bacillati</taxon>
        <taxon>Bacillota</taxon>
        <taxon>Clostridia</taxon>
        <taxon>Lachnospirales</taxon>
        <taxon>Lachnospiraceae</taxon>
        <taxon>Anaerocolumna</taxon>
    </lineage>
</organism>
<feature type="domain" description="DUF3298" evidence="2">
    <location>
        <begin position="474"/>
        <end position="549"/>
    </location>
</feature>
<feature type="chain" id="PRO_5038749972" evidence="1">
    <location>
        <begin position="22"/>
        <end position="570"/>
    </location>
</feature>
<dbReference type="EMBL" id="FRFD01000003">
    <property type="protein sequence ID" value="SHO44747.1"/>
    <property type="molecule type" value="Genomic_DNA"/>
</dbReference>
<dbReference type="PROSITE" id="PS51257">
    <property type="entry name" value="PROKAR_LIPOPROTEIN"/>
    <property type="match status" value="1"/>
</dbReference>
<dbReference type="Pfam" id="PF11738">
    <property type="entry name" value="DUF3298"/>
    <property type="match status" value="1"/>
</dbReference>
<dbReference type="InterPro" id="IPR021729">
    <property type="entry name" value="DUF3298"/>
</dbReference>
<dbReference type="RefSeq" id="WP_073587390.1">
    <property type="nucleotide sequence ID" value="NZ_FRFD01000003.1"/>
</dbReference>
<sequence>MKKLKLLILLLTVLAASGCSRQNKNEQVIKNVDNTASRTDVITADTQDDKSESTKAKDSSRLLLAYINDQDEKKYGFIDQTGAFVISPIYDQASDFSEGYAVVYSSEDNEYNVIDETGKSIYKSSYSIGDFHEGMAVFDDYKDGKTIEGYIDTTGSVVLPAIYDKASVFEGGNAYVYADNQIQQIDKTGKILSSHDINVNDIYITDFYDGYIVYNSVGNSVMEAMDYKGKKLPLPNNVSSDYTGYGNLMYLGNDIFAVMQKSETEDYSSTFTTPYALFKADGTQLTDYIFYDLSKFSDGFASATDDTTTFFINTLGKVSDTLPKFDGRGTLTLTGDIIKAEIDGILTYETTDGKVIYQTTNDVKLTDSLTLKAEKFKPNKYAVIYYPVLSGLSDSSTAKAINENLYKIFIDKRKDLKKEDNLSVEDSFDGKVINNILLVNRLGYDYSFGAAHGMPIDDYYPIDLKTGETYKLQDLFLENSNYVEILSKIIAAKIKEESKKGQSIYFQDAFTSIQPDQYFHLDADNLYIYFSPYDIAPYAAGFPEFKISFNSISNIINKEGDFWKSLHGTK</sequence>
<reference evidence="3 4" key="1">
    <citation type="submission" date="2016-12" db="EMBL/GenBank/DDBJ databases">
        <authorList>
            <person name="Song W.-J."/>
            <person name="Kurnit D.M."/>
        </authorList>
    </citation>
    <scope>NUCLEOTIDE SEQUENCE [LARGE SCALE GENOMIC DNA]</scope>
    <source>
        <strain evidence="3 4">DSM 12503</strain>
    </source>
</reference>
<evidence type="ECO:0000259" key="2">
    <source>
        <dbReference type="Pfam" id="PF11738"/>
    </source>
</evidence>
<dbReference type="STRING" id="1121345.SAMN02745217_00710"/>
<dbReference type="Gene3D" id="3.30.565.40">
    <property type="entry name" value="Fervidobacterium nodosum Rt17-B1 like"/>
    <property type="match status" value="1"/>
</dbReference>
<dbReference type="InterPro" id="IPR037126">
    <property type="entry name" value="PdaC/RsiV-like_sf"/>
</dbReference>
<gene>
    <name evidence="3" type="ORF">SAMN02745217_00710</name>
</gene>